<dbReference type="PANTHER" id="PTHR40590">
    <property type="entry name" value="CYTOPLASMIC PROTEIN-RELATED"/>
    <property type="match status" value="1"/>
</dbReference>
<protein>
    <submittedName>
        <fullName evidence="2">TraB/GumN family protein</fullName>
    </submittedName>
</protein>
<reference evidence="2 3" key="1">
    <citation type="submission" date="2024-07" db="EMBL/GenBank/DDBJ databases">
        <title>Luteimonas salilacus sp. nov., isolated from the shore soil of Salt Lake in Tibet of China.</title>
        <authorList>
            <person name="Zhang X."/>
            <person name="Li A."/>
        </authorList>
    </citation>
    <scope>NUCLEOTIDE SEQUENCE [LARGE SCALE GENOMIC DNA]</scope>
    <source>
        <strain evidence="2 3">B3-2-R+30</strain>
    </source>
</reference>
<dbReference type="EMBL" id="JBFWIC010000001">
    <property type="protein sequence ID" value="MEZ0473028.1"/>
    <property type="molecule type" value="Genomic_DNA"/>
</dbReference>
<keyword evidence="1" id="KW-0732">Signal</keyword>
<evidence type="ECO:0000256" key="1">
    <source>
        <dbReference type="SAM" id="SignalP"/>
    </source>
</evidence>
<gene>
    <name evidence="2" type="ORF">AB6713_00100</name>
</gene>
<evidence type="ECO:0000313" key="2">
    <source>
        <dbReference type="EMBL" id="MEZ0473028.1"/>
    </source>
</evidence>
<dbReference type="Pfam" id="PF01963">
    <property type="entry name" value="TraB_PrgY_gumN"/>
    <property type="match status" value="1"/>
</dbReference>
<name>A0ABV4HLD4_9GAMM</name>
<keyword evidence="3" id="KW-1185">Reference proteome</keyword>
<sequence length="329" mass="35524">MRLLNRRSLKSLLLSLAVAAVAAAGFAFAEKPQTAAPPSAAAGAVPPVPLLWKVSGESGAVYLLGSFHLLKPADYPLSADVDAAFDDVDKLVFEIPPDEMNSPALGMKMGQAAMRTDGTLLDSELPEETAAGLKRWLDANAATLQKMQLTPQTMQMFEPWFVALMVTITEMTNYGLDPALGLDTHFATRAQEAGKPTSGLETGEQQIAFLDGMDRKEQLQFLQESLDSTGAEGRKEIEKLHAAWRGGDARAMWEGMAAEMREQFPALYHRINVERNDAWVPEIEALLGDAAGGNTLVVVGALHLLGDDGVVEKLQAKGFEVERICSACR</sequence>
<proteinExistence type="predicted"/>
<feature type="chain" id="PRO_5046436723" evidence="1">
    <location>
        <begin position="30"/>
        <end position="329"/>
    </location>
</feature>
<dbReference type="PANTHER" id="PTHR40590:SF1">
    <property type="entry name" value="CYTOPLASMIC PROTEIN"/>
    <property type="match status" value="1"/>
</dbReference>
<organism evidence="2 3">
    <name type="scientific">Luteimonas salinilitoris</name>
    <dbReference type="NCBI Taxonomy" id="3237697"/>
    <lineage>
        <taxon>Bacteria</taxon>
        <taxon>Pseudomonadati</taxon>
        <taxon>Pseudomonadota</taxon>
        <taxon>Gammaproteobacteria</taxon>
        <taxon>Lysobacterales</taxon>
        <taxon>Lysobacteraceae</taxon>
        <taxon>Luteimonas</taxon>
    </lineage>
</organism>
<dbReference type="RefSeq" id="WP_370563146.1">
    <property type="nucleotide sequence ID" value="NZ_JBFWIB010000003.1"/>
</dbReference>
<dbReference type="CDD" id="cd14789">
    <property type="entry name" value="Tiki"/>
    <property type="match status" value="1"/>
</dbReference>
<dbReference type="InterPro" id="IPR047111">
    <property type="entry name" value="YbaP-like"/>
</dbReference>
<dbReference type="InterPro" id="IPR002816">
    <property type="entry name" value="TraB/PrgY/GumN_fam"/>
</dbReference>
<accession>A0ABV4HLD4</accession>
<comment type="caution">
    <text evidence="2">The sequence shown here is derived from an EMBL/GenBank/DDBJ whole genome shotgun (WGS) entry which is preliminary data.</text>
</comment>
<evidence type="ECO:0000313" key="3">
    <source>
        <dbReference type="Proteomes" id="UP001566331"/>
    </source>
</evidence>
<feature type="signal peptide" evidence="1">
    <location>
        <begin position="1"/>
        <end position="29"/>
    </location>
</feature>
<dbReference type="Proteomes" id="UP001566331">
    <property type="component" value="Unassembled WGS sequence"/>
</dbReference>